<sequence length="374" mass="43002">MMIIRNLSLLFFFMLSMTPGKAQNNCEQISTLSLEKLISLLKKNDVPNILTIMNTIEANCGENEFTLRTRLIYQVINKENTDAIYTRYIKNKFDETLIKRWDNASDTDYQNIYAKNKKSFNFVPLRHPTDSLLKIKASAILNSPSYSTINNNDVAILHLFADDIDAYLNIMQPKSAPDKKMKERIENEQHKEKNTFGVHAGSFMPIGENIYFKNSFTGGLSYMSPFINDFVFDVHYKFRIHSNAPAFDFMYKDELREVASNSSHVVAVGLGYKLLDKSRFIILPKVNIGYGVIWTGLSETVYGEDDEGNETEFMQLRNVQTLHSSLGIALMRHIKNKTYIGVESNVHLVPYTWDGRLHSTIPSKYASLEFFVRF</sequence>
<keyword evidence="3" id="KW-1185">Reference proteome</keyword>
<proteinExistence type="predicted"/>
<protein>
    <recommendedName>
        <fullName evidence="4">Outer membrane protein beta-barrel domain-containing protein</fullName>
    </recommendedName>
</protein>
<dbReference type="EMBL" id="JADEYP010000028">
    <property type="protein sequence ID" value="MCA5006204.1"/>
    <property type="molecule type" value="Genomic_DNA"/>
</dbReference>
<feature type="signal peptide" evidence="1">
    <location>
        <begin position="1"/>
        <end position="22"/>
    </location>
</feature>
<feature type="chain" id="PRO_5046112066" description="Outer membrane protein beta-barrel domain-containing protein" evidence="1">
    <location>
        <begin position="23"/>
        <end position="374"/>
    </location>
</feature>
<name>A0ABS7ZB97_9SPHI</name>
<accession>A0ABS7ZB97</accession>
<dbReference type="RefSeq" id="WP_225554566.1">
    <property type="nucleotide sequence ID" value="NZ_JADEYP010000028.1"/>
</dbReference>
<gene>
    <name evidence="2" type="ORF">IPZ78_13700</name>
</gene>
<evidence type="ECO:0000313" key="3">
    <source>
        <dbReference type="Proteomes" id="UP001165302"/>
    </source>
</evidence>
<reference evidence="2" key="1">
    <citation type="submission" date="2020-10" db="EMBL/GenBank/DDBJ databases">
        <authorList>
            <person name="Lu T."/>
            <person name="Wang Q."/>
            <person name="Han X."/>
        </authorList>
    </citation>
    <scope>NUCLEOTIDE SEQUENCE</scope>
    <source>
        <strain evidence="2">WQ 366</strain>
    </source>
</reference>
<organism evidence="2 3">
    <name type="scientific">Sphingobacterium bovistauri</name>
    <dbReference type="NCBI Taxonomy" id="2781959"/>
    <lineage>
        <taxon>Bacteria</taxon>
        <taxon>Pseudomonadati</taxon>
        <taxon>Bacteroidota</taxon>
        <taxon>Sphingobacteriia</taxon>
        <taxon>Sphingobacteriales</taxon>
        <taxon>Sphingobacteriaceae</taxon>
        <taxon>Sphingobacterium</taxon>
    </lineage>
</organism>
<evidence type="ECO:0000313" key="2">
    <source>
        <dbReference type="EMBL" id="MCA5006204.1"/>
    </source>
</evidence>
<evidence type="ECO:0008006" key="4">
    <source>
        <dbReference type="Google" id="ProtNLM"/>
    </source>
</evidence>
<comment type="caution">
    <text evidence="2">The sequence shown here is derived from an EMBL/GenBank/DDBJ whole genome shotgun (WGS) entry which is preliminary data.</text>
</comment>
<keyword evidence="1" id="KW-0732">Signal</keyword>
<evidence type="ECO:0000256" key="1">
    <source>
        <dbReference type="SAM" id="SignalP"/>
    </source>
</evidence>
<dbReference type="Proteomes" id="UP001165302">
    <property type="component" value="Unassembled WGS sequence"/>
</dbReference>